<dbReference type="PANTHER" id="PTHR33178">
    <property type="match status" value="1"/>
</dbReference>
<comment type="subunit">
    <text evidence="1">Homodimer.</text>
</comment>
<dbReference type="InterPro" id="IPR044662">
    <property type="entry name" value="HS1/DABB1-like"/>
</dbReference>
<evidence type="ECO:0000313" key="3">
    <source>
        <dbReference type="EMBL" id="PNT51137.1"/>
    </source>
</evidence>
<evidence type="ECO:0000256" key="1">
    <source>
        <dbReference type="ARBA" id="ARBA00011738"/>
    </source>
</evidence>
<name>A0A2K2BMX3_POPTR</name>
<sequence length="126" mass="14715">MRRNWTVKVKVCSKAESSSFPLEKRGKVVEHACLLKAEQVLSDEDEQETLDYLYAFQYQMRGIAAVSLGRISNDKVGNYTRAVFMRFQAKEDFAQFYENPFYLEDLDEHVMPYCHVNTITPIFSKI</sequence>
<dbReference type="EMBL" id="CM009291">
    <property type="protein sequence ID" value="PNT51137.1"/>
    <property type="molecule type" value="Genomic_DNA"/>
</dbReference>
<organism evidence="3 4">
    <name type="scientific">Populus trichocarpa</name>
    <name type="common">Western balsam poplar</name>
    <name type="synonym">Populus balsamifera subsp. trichocarpa</name>
    <dbReference type="NCBI Taxonomy" id="3694"/>
    <lineage>
        <taxon>Eukaryota</taxon>
        <taxon>Viridiplantae</taxon>
        <taxon>Streptophyta</taxon>
        <taxon>Embryophyta</taxon>
        <taxon>Tracheophyta</taxon>
        <taxon>Spermatophyta</taxon>
        <taxon>Magnoliopsida</taxon>
        <taxon>eudicotyledons</taxon>
        <taxon>Gunneridae</taxon>
        <taxon>Pentapetalae</taxon>
        <taxon>rosids</taxon>
        <taxon>fabids</taxon>
        <taxon>Malpighiales</taxon>
        <taxon>Salicaceae</taxon>
        <taxon>Saliceae</taxon>
        <taxon>Populus</taxon>
    </lineage>
</organism>
<feature type="domain" description="Stress-response A/B barrel" evidence="2">
    <location>
        <begin position="29"/>
        <end position="126"/>
    </location>
</feature>
<proteinExistence type="predicted"/>
<gene>
    <name evidence="3" type="ORF">POPTR_002G228100</name>
</gene>
<reference evidence="3 4" key="1">
    <citation type="journal article" date="2006" name="Science">
        <title>The genome of black cottonwood, Populus trichocarpa (Torr. &amp; Gray).</title>
        <authorList>
            <person name="Tuskan G.A."/>
            <person name="Difazio S."/>
            <person name="Jansson S."/>
            <person name="Bohlmann J."/>
            <person name="Grigoriev I."/>
            <person name="Hellsten U."/>
            <person name="Putnam N."/>
            <person name="Ralph S."/>
            <person name="Rombauts S."/>
            <person name="Salamov A."/>
            <person name="Schein J."/>
            <person name="Sterck L."/>
            <person name="Aerts A."/>
            <person name="Bhalerao R.R."/>
            <person name="Bhalerao R.P."/>
            <person name="Blaudez D."/>
            <person name="Boerjan W."/>
            <person name="Brun A."/>
            <person name="Brunner A."/>
            <person name="Busov V."/>
            <person name="Campbell M."/>
            <person name="Carlson J."/>
            <person name="Chalot M."/>
            <person name="Chapman J."/>
            <person name="Chen G.L."/>
            <person name="Cooper D."/>
            <person name="Coutinho P.M."/>
            <person name="Couturier J."/>
            <person name="Covert S."/>
            <person name="Cronk Q."/>
            <person name="Cunningham R."/>
            <person name="Davis J."/>
            <person name="Degroeve S."/>
            <person name="Dejardin A."/>
            <person name="Depamphilis C."/>
            <person name="Detter J."/>
            <person name="Dirks B."/>
            <person name="Dubchak I."/>
            <person name="Duplessis S."/>
            <person name="Ehlting J."/>
            <person name="Ellis B."/>
            <person name="Gendler K."/>
            <person name="Goodstein D."/>
            <person name="Gribskov M."/>
            <person name="Grimwood J."/>
            <person name="Groover A."/>
            <person name="Gunter L."/>
            <person name="Hamberger B."/>
            <person name="Heinze B."/>
            <person name="Helariutta Y."/>
            <person name="Henrissat B."/>
            <person name="Holligan D."/>
            <person name="Holt R."/>
            <person name="Huang W."/>
            <person name="Islam-Faridi N."/>
            <person name="Jones S."/>
            <person name="Jones-Rhoades M."/>
            <person name="Jorgensen R."/>
            <person name="Joshi C."/>
            <person name="Kangasjarvi J."/>
            <person name="Karlsson J."/>
            <person name="Kelleher C."/>
            <person name="Kirkpatrick R."/>
            <person name="Kirst M."/>
            <person name="Kohler A."/>
            <person name="Kalluri U."/>
            <person name="Larimer F."/>
            <person name="Leebens-Mack J."/>
            <person name="Leple J.C."/>
            <person name="Locascio P."/>
            <person name="Lou Y."/>
            <person name="Lucas S."/>
            <person name="Martin F."/>
            <person name="Montanini B."/>
            <person name="Napoli C."/>
            <person name="Nelson D.R."/>
            <person name="Nelson C."/>
            <person name="Nieminen K."/>
            <person name="Nilsson O."/>
            <person name="Pereda V."/>
            <person name="Peter G."/>
            <person name="Philippe R."/>
            <person name="Pilate G."/>
            <person name="Poliakov A."/>
            <person name="Razumovskaya J."/>
            <person name="Richardson P."/>
            <person name="Rinaldi C."/>
            <person name="Ritland K."/>
            <person name="Rouze P."/>
            <person name="Ryaboy D."/>
            <person name="Schmutz J."/>
            <person name="Schrader J."/>
            <person name="Segerman B."/>
            <person name="Shin H."/>
            <person name="Siddiqui A."/>
            <person name="Sterky F."/>
            <person name="Terry A."/>
            <person name="Tsai C.J."/>
            <person name="Uberbacher E."/>
            <person name="Unneberg P."/>
            <person name="Vahala J."/>
            <person name="Wall K."/>
            <person name="Wessler S."/>
            <person name="Yang G."/>
            <person name="Yin T."/>
            <person name="Douglas C."/>
            <person name="Marra M."/>
            <person name="Sandberg G."/>
            <person name="Van de Peer Y."/>
            <person name="Rokhsar D."/>
        </authorList>
    </citation>
    <scope>NUCLEOTIDE SEQUENCE [LARGE SCALE GENOMIC DNA]</scope>
    <source>
        <strain evidence="4">cv. Nisqually</strain>
    </source>
</reference>
<dbReference type="PROSITE" id="PS51502">
    <property type="entry name" value="S_R_A_B_BARREL"/>
    <property type="match status" value="1"/>
</dbReference>
<protein>
    <recommendedName>
        <fullName evidence="2">Stress-response A/B barrel domain-containing protein</fullName>
    </recommendedName>
</protein>
<evidence type="ECO:0000259" key="2">
    <source>
        <dbReference type="PROSITE" id="PS51502"/>
    </source>
</evidence>
<dbReference type="InterPro" id="IPR013097">
    <property type="entry name" value="Dabb"/>
</dbReference>
<dbReference type="STRING" id="3694.A0A2K2BMX3"/>
<dbReference type="InParanoid" id="A0A2K2BMX3"/>
<keyword evidence="4" id="KW-1185">Reference proteome</keyword>
<dbReference type="PANTHER" id="PTHR33178:SF5">
    <property type="entry name" value="EXPRESSED PROTEIN"/>
    <property type="match status" value="1"/>
</dbReference>
<accession>A0A2K2BMX3</accession>
<dbReference type="Proteomes" id="UP000006729">
    <property type="component" value="Chromosome 2"/>
</dbReference>
<dbReference type="AlphaFoldDB" id="A0A2K2BMX3"/>
<evidence type="ECO:0000313" key="4">
    <source>
        <dbReference type="Proteomes" id="UP000006729"/>
    </source>
</evidence>
<dbReference type="Gene3D" id="3.30.70.100">
    <property type="match status" value="1"/>
</dbReference>
<dbReference type="SUPFAM" id="SSF54909">
    <property type="entry name" value="Dimeric alpha+beta barrel"/>
    <property type="match status" value="1"/>
</dbReference>
<dbReference type="InterPro" id="IPR011008">
    <property type="entry name" value="Dimeric_a/b-barrel"/>
</dbReference>